<dbReference type="EMBL" id="FNOU01000002">
    <property type="protein sequence ID" value="SDX46419.1"/>
    <property type="molecule type" value="Genomic_DNA"/>
</dbReference>
<feature type="transmembrane region" description="Helical" evidence="8">
    <location>
        <begin position="84"/>
        <end position="108"/>
    </location>
</feature>
<comment type="subcellular location">
    <subcellularLocation>
        <location evidence="1">Cell membrane</location>
        <topology evidence="1">Multi-pass membrane protein</topology>
    </subcellularLocation>
</comment>
<dbReference type="RefSeq" id="WP_090243061.1">
    <property type="nucleotide sequence ID" value="NZ_FNOU01000002.1"/>
</dbReference>
<keyword evidence="3" id="KW-1003">Cell membrane</keyword>
<gene>
    <name evidence="9" type="ORF">SAMN04488579_102244</name>
</gene>
<evidence type="ECO:0000256" key="5">
    <source>
        <dbReference type="ARBA" id="ARBA00022989"/>
    </source>
</evidence>
<organism evidence="9 10">
    <name type="scientific">Eubacterium barkeri</name>
    <name type="common">Clostridium barkeri</name>
    <dbReference type="NCBI Taxonomy" id="1528"/>
    <lineage>
        <taxon>Bacteria</taxon>
        <taxon>Bacillati</taxon>
        <taxon>Bacillota</taxon>
        <taxon>Clostridia</taxon>
        <taxon>Eubacteriales</taxon>
        <taxon>Eubacteriaceae</taxon>
        <taxon>Eubacterium</taxon>
    </lineage>
</organism>
<dbReference type="OrthoDB" id="9810952at2"/>
<feature type="transmembrane region" description="Helical" evidence="8">
    <location>
        <begin position="359"/>
        <end position="383"/>
    </location>
</feature>
<evidence type="ECO:0000256" key="2">
    <source>
        <dbReference type="ARBA" id="ARBA00022448"/>
    </source>
</evidence>
<dbReference type="PANTHER" id="PTHR32024:SF1">
    <property type="entry name" value="KTR SYSTEM POTASSIUM UPTAKE PROTEIN B"/>
    <property type="match status" value="1"/>
</dbReference>
<evidence type="ECO:0000256" key="8">
    <source>
        <dbReference type="SAM" id="Phobius"/>
    </source>
</evidence>
<keyword evidence="7 8" id="KW-0472">Membrane</keyword>
<feature type="transmembrane region" description="Helical" evidence="8">
    <location>
        <begin position="201"/>
        <end position="226"/>
    </location>
</feature>
<evidence type="ECO:0000256" key="4">
    <source>
        <dbReference type="ARBA" id="ARBA00022692"/>
    </source>
</evidence>
<dbReference type="GO" id="GO:0030001">
    <property type="term" value="P:metal ion transport"/>
    <property type="evidence" value="ECO:0007669"/>
    <property type="project" value="UniProtKB-ARBA"/>
</dbReference>
<keyword evidence="6" id="KW-0406">Ion transport</keyword>
<keyword evidence="10" id="KW-1185">Reference proteome</keyword>
<dbReference type="InterPro" id="IPR003445">
    <property type="entry name" value="Cat_transpt"/>
</dbReference>
<keyword evidence="5 8" id="KW-1133">Transmembrane helix</keyword>
<evidence type="ECO:0000313" key="10">
    <source>
        <dbReference type="Proteomes" id="UP000199652"/>
    </source>
</evidence>
<dbReference type="STRING" id="1528.SAMN04488579_102244"/>
<reference evidence="10" key="1">
    <citation type="submission" date="2016-10" db="EMBL/GenBank/DDBJ databases">
        <authorList>
            <person name="Varghese N."/>
            <person name="Submissions S."/>
        </authorList>
    </citation>
    <scope>NUCLEOTIDE SEQUENCE [LARGE SCALE GENOMIC DNA]</scope>
    <source>
        <strain evidence="10">VPI 5359</strain>
    </source>
</reference>
<evidence type="ECO:0000256" key="1">
    <source>
        <dbReference type="ARBA" id="ARBA00004651"/>
    </source>
</evidence>
<name>A0A1H3BYY5_EUBBA</name>
<feature type="transmembrane region" description="Helical" evidence="8">
    <location>
        <begin position="318"/>
        <end position="338"/>
    </location>
</feature>
<evidence type="ECO:0000256" key="6">
    <source>
        <dbReference type="ARBA" id="ARBA00023065"/>
    </source>
</evidence>
<feature type="transmembrane region" description="Helical" evidence="8">
    <location>
        <begin position="238"/>
        <end position="260"/>
    </location>
</feature>
<dbReference type="AlphaFoldDB" id="A0A1H3BYY5"/>
<evidence type="ECO:0000256" key="7">
    <source>
        <dbReference type="ARBA" id="ARBA00023136"/>
    </source>
</evidence>
<sequence length="460" mass="49722">MVRVIKGENSFMTYLRRRSPAEILMFGFAAVILIGALLLSLPMASTTGRSPGFLNCLFTATSAVCVTGLVVVDTGTYWSLFGQLVIIIMIQIGGLGFMSLMTILFVLAGKKITIKNRLLLQSSVNSDRVQGVVKFTKYIVCSSLVIELAGAILFALVFIPEYGWGKGIYFGIFHSISSFCNAGFDLFGNFKSYTAYVNNPIINFTTCALIVIGGLGFAVTSEIINFHNTRRLSLHTKIVLSITGILLIGGAVAIYCLEYSNPETLAGLPWYGKIMAAFYQSVTPRTAGSNTISQVGMTSGAKTVTMLLMFIGGSPGSTAGGVKTTSVAIMFIMLIRMLTGKKDVVCFKRTIPSSALTRAACVFFIGVLIVTFVFMVLCIAEPYTNTQDLLFEVFSAYSTVGLTCDVTTSLSAVSRIGIIITMFIGRVGPLTIAYVITRKERKELENKGQFKLPEGNIMIG</sequence>
<dbReference type="Proteomes" id="UP000199652">
    <property type="component" value="Unassembled WGS sequence"/>
</dbReference>
<keyword evidence="2" id="KW-0813">Transport</keyword>
<dbReference type="GO" id="GO:0005886">
    <property type="term" value="C:plasma membrane"/>
    <property type="evidence" value="ECO:0007669"/>
    <property type="project" value="UniProtKB-SubCell"/>
</dbReference>
<dbReference type="Pfam" id="PF02386">
    <property type="entry name" value="TrkH"/>
    <property type="match status" value="1"/>
</dbReference>
<feature type="transmembrane region" description="Helical" evidence="8">
    <location>
        <begin position="416"/>
        <end position="437"/>
    </location>
</feature>
<keyword evidence="4 8" id="KW-0812">Transmembrane</keyword>
<dbReference type="PANTHER" id="PTHR32024">
    <property type="entry name" value="TRK SYSTEM POTASSIUM UPTAKE PROTEIN TRKG-RELATED"/>
    <property type="match status" value="1"/>
</dbReference>
<feature type="transmembrane region" description="Helical" evidence="8">
    <location>
        <begin position="23"/>
        <end position="41"/>
    </location>
</feature>
<accession>A0A1H3BYY5</accession>
<feature type="transmembrane region" description="Helical" evidence="8">
    <location>
        <begin position="138"/>
        <end position="159"/>
    </location>
</feature>
<dbReference type="GO" id="GO:0008324">
    <property type="term" value="F:monoatomic cation transmembrane transporter activity"/>
    <property type="evidence" value="ECO:0007669"/>
    <property type="project" value="InterPro"/>
</dbReference>
<evidence type="ECO:0000313" key="9">
    <source>
        <dbReference type="EMBL" id="SDX46419.1"/>
    </source>
</evidence>
<proteinExistence type="predicted"/>
<protein>
    <submittedName>
        <fullName evidence="9">Trk system potassium uptake protein TrkH</fullName>
    </submittedName>
</protein>
<evidence type="ECO:0000256" key="3">
    <source>
        <dbReference type="ARBA" id="ARBA00022475"/>
    </source>
</evidence>